<evidence type="ECO:0000256" key="3">
    <source>
        <dbReference type="ARBA" id="ARBA00022448"/>
    </source>
</evidence>
<evidence type="ECO:0000256" key="6">
    <source>
        <dbReference type="ARBA" id="ARBA00022989"/>
    </source>
</evidence>
<dbReference type="InterPro" id="IPR052017">
    <property type="entry name" value="TSUP"/>
</dbReference>
<evidence type="ECO:0000256" key="1">
    <source>
        <dbReference type="ARBA" id="ARBA00004651"/>
    </source>
</evidence>
<keyword evidence="5 8" id="KW-0812">Transmembrane</keyword>
<evidence type="ECO:0000256" key="4">
    <source>
        <dbReference type="ARBA" id="ARBA00022475"/>
    </source>
</evidence>
<evidence type="ECO:0000256" key="8">
    <source>
        <dbReference type="RuleBase" id="RU363041"/>
    </source>
</evidence>
<evidence type="ECO:0000313" key="9">
    <source>
        <dbReference type="EMBL" id="SDT93767.1"/>
    </source>
</evidence>
<comment type="similarity">
    <text evidence="2 8">Belongs to the 4-toluene sulfonate uptake permease (TSUP) (TC 2.A.102) family.</text>
</comment>
<evidence type="ECO:0000256" key="5">
    <source>
        <dbReference type="ARBA" id="ARBA00022692"/>
    </source>
</evidence>
<feature type="transmembrane region" description="Helical" evidence="8">
    <location>
        <begin position="29"/>
        <end position="58"/>
    </location>
</feature>
<sequence>MTTFISISLIFFLAGWVQGVSGFGSALVAIPLLSLLIDIKTAIPLCSLLSLIITTYMSVQLWKYFDRKKILPLCAGAIPGIISGATILKTVPSEMIQNLMGSLLIAYALYNLFFTVKPGKIHYSWGYVSGFLSGSIGAAFSAGGPPAIIYTTLNNWSKNEIKATLTGFFCFNSYMVVSAHIITGLTTATVGKYFLFSVPFVLLGTFFGSYCYRFFKKDIYLRVVFLCLVVMGIILIL</sequence>
<organism evidence="9 10">
    <name type="scientific">Desulfobacula phenolica</name>
    <dbReference type="NCBI Taxonomy" id="90732"/>
    <lineage>
        <taxon>Bacteria</taxon>
        <taxon>Pseudomonadati</taxon>
        <taxon>Thermodesulfobacteriota</taxon>
        <taxon>Desulfobacteria</taxon>
        <taxon>Desulfobacterales</taxon>
        <taxon>Desulfobacteraceae</taxon>
        <taxon>Desulfobacula</taxon>
    </lineage>
</organism>
<protein>
    <recommendedName>
        <fullName evidence="8">Probable membrane transporter protein</fullName>
    </recommendedName>
</protein>
<name>A0A1H2EF63_9BACT</name>
<keyword evidence="4 8" id="KW-1003">Cell membrane</keyword>
<dbReference type="GO" id="GO:0005886">
    <property type="term" value="C:plasma membrane"/>
    <property type="evidence" value="ECO:0007669"/>
    <property type="project" value="UniProtKB-SubCell"/>
</dbReference>
<feature type="transmembrane region" description="Helical" evidence="8">
    <location>
        <begin position="70"/>
        <end position="89"/>
    </location>
</feature>
<comment type="subcellular location">
    <subcellularLocation>
        <location evidence="1 8">Cell membrane</location>
        <topology evidence="1 8">Multi-pass membrane protein</topology>
    </subcellularLocation>
</comment>
<dbReference type="AlphaFoldDB" id="A0A1H2EF63"/>
<accession>A0A1H2EF63</accession>
<keyword evidence="6 8" id="KW-1133">Transmembrane helix</keyword>
<evidence type="ECO:0000256" key="2">
    <source>
        <dbReference type="ARBA" id="ARBA00009142"/>
    </source>
</evidence>
<dbReference type="Proteomes" id="UP000199608">
    <property type="component" value="Unassembled WGS sequence"/>
</dbReference>
<reference evidence="10" key="1">
    <citation type="submission" date="2016-10" db="EMBL/GenBank/DDBJ databases">
        <authorList>
            <person name="Varghese N."/>
            <person name="Submissions S."/>
        </authorList>
    </citation>
    <scope>NUCLEOTIDE SEQUENCE [LARGE SCALE GENOMIC DNA]</scope>
    <source>
        <strain evidence="10">DSM 3384</strain>
    </source>
</reference>
<dbReference type="PANTHER" id="PTHR30269">
    <property type="entry name" value="TRANSMEMBRANE PROTEIN YFCA"/>
    <property type="match status" value="1"/>
</dbReference>
<feature type="transmembrane region" description="Helical" evidence="8">
    <location>
        <begin position="219"/>
        <end position="236"/>
    </location>
</feature>
<gene>
    <name evidence="9" type="ORF">SAMN04487931_10372</name>
</gene>
<proteinExistence type="inferred from homology"/>
<evidence type="ECO:0000256" key="7">
    <source>
        <dbReference type="ARBA" id="ARBA00023136"/>
    </source>
</evidence>
<dbReference type="PANTHER" id="PTHR30269:SF37">
    <property type="entry name" value="MEMBRANE TRANSPORTER PROTEIN"/>
    <property type="match status" value="1"/>
</dbReference>
<dbReference type="InterPro" id="IPR002781">
    <property type="entry name" value="TM_pro_TauE-like"/>
</dbReference>
<keyword evidence="7 8" id="KW-0472">Membrane</keyword>
<dbReference type="EMBL" id="FNLL01000003">
    <property type="protein sequence ID" value="SDT93767.1"/>
    <property type="molecule type" value="Genomic_DNA"/>
</dbReference>
<feature type="transmembrane region" description="Helical" evidence="8">
    <location>
        <begin position="193"/>
        <end position="212"/>
    </location>
</feature>
<dbReference type="Pfam" id="PF01925">
    <property type="entry name" value="TauE"/>
    <property type="match status" value="1"/>
</dbReference>
<dbReference type="RefSeq" id="WP_014957966.1">
    <property type="nucleotide sequence ID" value="NZ_FNLL01000003.1"/>
</dbReference>
<evidence type="ECO:0000313" key="10">
    <source>
        <dbReference type="Proteomes" id="UP000199608"/>
    </source>
</evidence>
<keyword evidence="3" id="KW-0813">Transport</keyword>
<keyword evidence="10" id="KW-1185">Reference proteome</keyword>
<feature type="transmembrane region" description="Helical" evidence="8">
    <location>
        <begin position="125"/>
        <end position="149"/>
    </location>
</feature>
<feature type="transmembrane region" description="Helical" evidence="8">
    <location>
        <begin position="95"/>
        <end position="113"/>
    </location>
</feature>